<dbReference type="Gene3D" id="3.30.70.580">
    <property type="entry name" value="Pseudouridine synthase I, catalytic domain, N-terminal subdomain"/>
    <property type="match status" value="1"/>
</dbReference>
<evidence type="ECO:0000256" key="1">
    <source>
        <dbReference type="ARBA" id="ARBA00009375"/>
    </source>
</evidence>
<dbReference type="PANTHER" id="PTHR11142:SF0">
    <property type="entry name" value="TRNA PSEUDOURIDINE SYNTHASE-LIKE 1"/>
    <property type="match status" value="1"/>
</dbReference>
<dbReference type="GO" id="GO:0003723">
    <property type="term" value="F:RNA binding"/>
    <property type="evidence" value="ECO:0007669"/>
    <property type="project" value="InterPro"/>
</dbReference>
<reference evidence="5" key="1">
    <citation type="submission" date="2019-08" db="EMBL/GenBank/DDBJ databases">
        <authorList>
            <person name="Kucharzyk K."/>
            <person name="Murdoch R.W."/>
            <person name="Higgins S."/>
            <person name="Loffler F."/>
        </authorList>
    </citation>
    <scope>NUCLEOTIDE SEQUENCE</scope>
</reference>
<evidence type="ECO:0000256" key="3">
    <source>
        <dbReference type="ARBA" id="ARBA00023235"/>
    </source>
</evidence>
<protein>
    <submittedName>
        <fullName evidence="5">tRNA pseudouridine synthase A</fullName>
        <ecNumber evidence="5">5.4.99.12</ecNumber>
    </submittedName>
</protein>
<dbReference type="PANTHER" id="PTHR11142">
    <property type="entry name" value="PSEUDOURIDYLATE SYNTHASE"/>
    <property type="match status" value="1"/>
</dbReference>
<evidence type="ECO:0000313" key="5">
    <source>
        <dbReference type="EMBL" id="MPM19381.1"/>
    </source>
</evidence>
<dbReference type="EMBL" id="VSSQ01003166">
    <property type="protein sequence ID" value="MPM19381.1"/>
    <property type="molecule type" value="Genomic_DNA"/>
</dbReference>
<dbReference type="GO" id="GO:0031119">
    <property type="term" value="P:tRNA pseudouridine synthesis"/>
    <property type="evidence" value="ECO:0007669"/>
    <property type="project" value="TreeGrafter"/>
</dbReference>
<dbReference type="GO" id="GO:0160147">
    <property type="term" value="F:tRNA pseudouridine(38-40) synthase activity"/>
    <property type="evidence" value="ECO:0007669"/>
    <property type="project" value="UniProtKB-EC"/>
</dbReference>
<comment type="similarity">
    <text evidence="1">Belongs to the tRNA pseudouridine synthase TruA family.</text>
</comment>
<dbReference type="CDD" id="cd02570">
    <property type="entry name" value="PseudoU_synth_EcTruA"/>
    <property type="match status" value="1"/>
</dbReference>
<evidence type="ECO:0000256" key="2">
    <source>
        <dbReference type="ARBA" id="ARBA00022694"/>
    </source>
</evidence>
<gene>
    <name evidence="5" type="primary">truA_21</name>
    <name evidence="5" type="ORF">SDC9_65804</name>
</gene>
<feature type="domain" description="Pseudouridine synthase I TruA alpha/beta" evidence="4">
    <location>
        <begin position="11"/>
        <end position="105"/>
    </location>
</feature>
<name>A0A644XUE8_9ZZZZ</name>
<feature type="domain" description="Pseudouridine synthase I TruA alpha/beta" evidence="4">
    <location>
        <begin position="145"/>
        <end position="239"/>
    </location>
</feature>
<comment type="caution">
    <text evidence="5">The sequence shown here is derived from an EMBL/GenBank/DDBJ whole genome shotgun (WGS) entry which is preliminary data.</text>
</comment>
<dbReference type="SUPFAM" id="SSF55120">
    <property type="entry name" value="Pseudouridine synthase"/>
    <property type="match status" value="1"/>
</dbReference>
<dbReference type="InterPro" id="IPR020103">
    <property type="entry name" value="PsdUridine_synth_cat_dom_sf"/>
</dbReference>
<dbReference type="EC" id="5.4.99.12" evidence="5"/>
<dbReference type="NCBIfam" id="TIGR00071">
    <property type="entry name" value="hisT_truA"/>
    <property type="match status" value="1"/>
</dbReference>
<sequence length="246" mass="26836">MTRQLLIKLSFLGGAYAGFQVQQNAPTVQGTLQQALRMLLKEEVPVTGCGRTDAGVHALQYWCTTKTASDFAPDKLAGALNANLPNDISVSEVIEVPLDFHPRYSALWKEYRYQIWTPRHRNVFEAATSWHHPVPFNIEGVIQNARLFEGEHDFASFMASGSSIEDTGRTIYLCEAKLTDGMLTIRVRGDGFLYNMVRIMVGTLVEGIDVTAAIAARDRSAAGPTAPALGLALANVFYPTLGGDGS</sequence>
<dbReference type="InterPro" id="IPR001406">
    <property type="entry name" value="PsdUridine_synth_TruA"/>
</dbReference>
<organism evidence="5">
    <name type="scientific">bioreactor metagenome</name>
    <dbReference type="NCBI Taxonomy" id="1076179"/>
    <lineage>
        <taxon>unclassified sequences</taxon>
        <taxon>metagenomes</taxon>
        <taxon>ecological metagenomes</taxon>
    </lineage>
</organism>
<dbReference type="Gene3D" id="3.30.70.660">
    <property type="entry name" value="Pseudouridine synthase I, catalytic domain, C-terminal subdomain"/>
    <property type="match status" value="1"/>
</dbReference>
<dbReference type="AlphaFoldDB" id="A0A644XUE8"/>
<dbReference type="PIRSF" id="PIRSF001430">
    <property type="entry name" value="tRNA_psdUrid_synth"/>
    <property type="match status" value="1"/>
</dbReference>
<keyword evidence="3 5" id="KW-0413">Isomerase</keyword>
<dbReference type="FunFam" id="3.30.70.580:FF:000001">
    <property type="entry name" value="tRNA pseudouridine synthase A"/>
    <property type="match status" value="1"/>
</dbReference>
<dbReference type="Pfam" id="PF01416">
    <property type="entry name" value="PseudoU_synth_1"/>
    <property type="match status" value="2"/>
</dbReference>
<dbReference type="InterPro" id="IPR020095">
    <property type="entry name" value="PsdUridine_synth_TruA_C"/>
</dbReference>
<accession>A0A644XUE8</accession>
<proteinExistence type="inferred from homology"/>
<keyword evidence="2" id="KW-0819">tRNA processing</keyword>
<dbReference type="HAMAP" id="MF_00171">
    <property type="entry name" value="TruA"/>
    <property type="match status" value="1"/>
</dbReference>
<evidence type="ECO:0000259" key="4">
    <source>
        <dbReference type="Pfam" id="PF01416"/>
    </source>
</evidence>
<dbReference type="InterPro" id="IPR020094">
    <property type="entry name" value="TruA/RsuA/RluB/E/F_N"/>
</dbReference>
<dbReference type="InterPro" id="IPR020097">
    <property type="entry name" value="PsdUridine_synth_TruA_a/b_dom"/>
</dbReference>